<feature type="compositionally biased region" description="Acidic residues" evidence="1">
    <location>
        <begin position="179"/>
        <end position="196"/>
    </location>
</feature>
<evidence type="ECO:0000256" key="1">
    <source>
        <dbReference type="SAM" id="MobiDB-lite"/>
    </source>
</evidence>
<reference evidence="2" key="1">
    <citation type="submission" date="2021-01" db="EMBL/GenBank/DDBJ databases">
        <authorList>
            <person name="Corre E."/>
            <person name="Pelletier E."/>
            <person name="Niang G."/>
            <person name="Scheremetjew M."/>
            <person name="Finn R."/>
            <person name="Kale V."/>
            <person name="Holt S."/>
            <person name="Cochrane G."/>
            <person name="Meng A."/>
            <person name="Brown T."/>
            <person name="Cohen L."/>
        </authorList>
    </citation>
    <scope>NUCLEOTIDE SEQUENCE</scope>
    <source>
        <strain evidence="2">CCMP127</strain>
    </source>
</reference>
<feature type="compositionally biased region" description="Low complexity" evidence="1">
    <location>
        <begin position="210"/>
        <end position="225"/>
    </location>
</feature>
<protein>
    <submittedName>
        <fullName evidence="2">Uncharacterized protein</fullName>
    </submittedName>
</protein>
<feature type="region of interest" description="Disordered" evidence="1">
    <location>
        <begin position="1"/>
        <end position="39"/>
    </location>
</feature>
<feature type="region of interest" description="Disordered" evidence="1">
    <location>
        <begin position="179"/>
        <end position="248"/>
    </location>
</feature>
<dbReference type="EMBL" id="HBIM01000407">
    <property type="protein sequence ID" value="CAE0402065.1"/>
    <property type="molecule type" value="Transcribed_RNA"/>
</dbReference>
<feature type="compositionally biased region" description="Basic and acidic residues" evidence="1">
    <location>
        <begin position="16"/>
        <end position="39"/>
    </location>
</feature>
<feature type="region of interest" description="Disordered" evidence="1">
    <location>
        <begin position="88"/>
        <end position="109"/>
    </location>
</feature>
<proteinExistence type="predicted"/>
<accession>A0A7S3KVI9</accession>
<sequence length="272" mass="29959">MNPNEKVHSVPSLEVRCGEEHRDDENEDESSHSCVGEEGRWDNTAAVACHSSWKGEVESTTAQSETSGSIVAPLVVIPLCSPSSTQAVCREKEETKQPPPRQKDSKLSEPFSAEDYLLYQLLELNHSSSACIGLEDDRDKDDIHCDENDDNSSLCTESTVDTIPSSCRNCQIEWSLDETEIATDDIDEQDKEEDEASKDLDPLTFDLIHTNTTSSSSTRTSSSTSAEEDDIVTPLPPPHRSSSTSAMEALARGDDSYFTDGFIFVGDLPRIY</sequence>
<organism evidence="2">
    <name type="scientific">Amphora coffeiformis</name>
    <dbReference type="NCBI Taxonomy" id="265554"/>
    <lineage>
        <taxon>Eukaryota</taxon>
        <taxon>Sar</taxon>
        <taxon>Stramenopiles</taxon>
        <taxon>Ochrophyta</taxon>
        <taxon>Bacillariophyta</taxon>
        <taxon>Bacillariophyceae</taxon>
        <taxon>Bacillariophycidae</taxon>
        <taxon>Thalassiophysales</taxon>
        <taxon>Catenulaceae</taxon>
        <taxon>Amphora</taxon>
    </lineage>
</organism>
<dbReference type="AlphaFoldDB" id="A0A7S3KVI9"/>
<gene>
    <name evidence="2" type="ORF">ACOF00016_LOCUS360</name>
</gene>
<feature type="compositionally biased region" description="Basic and acidic residues" evidence="1">
    <location>
        <begin position="89"/>
        <end position="107"/>
    </location>
</feature>
<evidence type="ECO:0000313" key="2">
    <source>
        <dbReference type="EMBL" id="CAE0402065.1"/>
    </source>
</evidence>
<name>A0A7S3KVI9_9STRA</name>